<keyword evidence="4" id="KW-1185">Reference proteome</keyword>
<dbReference type="EMBL" id="LN902849">
    <property type="protein sequence ID" value="CDS36494.1"/>
    <property type="molecule type" value="Genomic_DNA"/>
</dbReference>
<gene>
    <name evidence="2" type="ORF">EmuJ_000359300</name>
    <name evidence="3" type="ORF">EmuJ_000359400</name>
</gene>
<keyword evidence="1" id="KW-0472">Membrane</keyword>
<sequence length="152" mass="16926">MDGVYTLSLLAMLSMARMCYSHQFSGMKTTASAVHFFFLMSSVVIVLVMLRRRLIARGYSNELSVGMDVGNYHPSLSLPFVLSFHYAPLPTILPLPLLSPTDPLPTTHPLPLTRVLPHPPLNPFMHTPPHHIGLIRRCTMQKFGGWMIASAS</sequence>
<dbReference type="Proteomes" id="UP000017246">
    <property type="component" value="Unassembled WGS sequence"/>
</dbReference>
<evidence type="ECO:0000313" key="2">
    <source>
        <dbReference type="EMBL" id="CDS36493.1"/>
    </source>
</evidence>
<reference evidence="2" key="2">
    <citation type="submission" date="2015-11" db="EMBL/GenBank/DDBJ databases">
        <authorList>
            <person name="Zhang Y."/>
            <person name="Guo Z."/>
        </authorList>
    </citation>
    <scope>NUCLEOTIDE SEQUENCE</scope>
</reference>
<keyword evidence="1" id="KW-0812">Transmembrane</keyword>
<reference evidence="2" key="1">
    <citation type="journal article" date="2013" name="Nature">
        <title>The genomes of four tapeworm species reveal adaptations to parasitism.</title>
        <authorList>
            <person name="Tsai I.J."/>
            <person name="Zarowiecki M."/>
            <person name="Holroyd N."/>
            <person name="Garciarrubio A."/>
            <person name="Sanchez-Flores A."/>
            <person name="Brooks K.L."/>
            <person name="Tracey A."/>
            <person name="Bobes R.J."/>
            <person name="Fragoso G."/>
            <person name="Sciutto E."/>
            <person name="Aslett M."/>
            <person name="Beasley H."/>
            <person name="Bennett H.M."/>
            <person name="Cai J."/>
            <person name="Camicia F."/>
            <person name="Clark R."/>
            <person name="Cucher M."/>
            <person name="De Silva N."/>
            <person name="Day T.A."/>
            <person name="Deplazes P."/>
            <person name="Estrada K."/>
            <person name="Fernandez C."/>
            <person name="Holland P.W."/>
            <person name="Hou J."/>
            <person name="Hu S."/>
            <person name="Huckvale T."/>
            <person name="Hung S.S."/>
            <person name="Kamenetzky L."/>
            <person name="Keane J.A."/>
            <person name="Kiss F."/>
            <person name="Koziol U."/>
            <person name="Lambert O."/>
            <person name="Liu K."/>
            <person name="Luo X."/>
            <person name="Luo Y."/>
            <person name="Macchiaroli N."/>
            <person name="Nichol S."/>
            <person name="Paps J."/>
            <person name="Parkinson J."/>
            <person name="Pouchkina-Stantcheva N."/>
            <person name="Riddiford N."/>
            <person name="Rosenzvit M."/>
            <person name="Salinas G."/>
            <person name="Wasmuth J.D."/>
            <person name="Zamanian M."/>
            <person name="Zheng Y."/>
            <person name="Cai X."/>
            <person name="Soberon X."/>
            <person name="Olson P.D."/>
            <person name="Laclette J.P."/>
            <person name="Brehm K."/>
            <person name="Berriman M."/>
            <person name="Garciarrubio A."/>
            <person name="Bobes R.J."/>
            <person name="Fragoso G."/>
            <person name="Sanchez-Flores A."/>
            <person name="Estrada K."/>
            <person name="Cevallos M.A."/>
            <person name="Morett E."/>
            <person name="Gonzalez V."/>
            <person name="Portillo T."/>
            <person name="Ochoa-Leyva A."/>
            <person name="Jose M.V."/>
            <person name="Sciutto E."/>
            <person name="Landa A."/>
            <person name="Jimenez L."/>
            <person name="Valdes V."/>
            <person name="Carrero J.C."/>
            <person name="Larralde C."/>
            <person name="Morales-Montor J."/>
            <person name="Limon-Lason J."/>
            <person name="Soberon X."/>
            <person name="Laclette J.P."/>
        </authorList>
    </citation>
    <scope>NUCLEOTIDE SEQUENCE [LARGE SCALE GENOMIC DNA]</scope>
</reference>
<keyword evidence="1" id="KW-1133">Transmembrane helix</keyword>
<evidence type="ECO:0000313" key="3">
    <source>
        <dbReference type="EMBL" id="CDS36494.1"/>
    </source>
</evidence>
<dbReference type="AlphaFoldDB" id="U6HH38"/>
<evidence type="ECO:0000256" key="1">
    <source>
        <dbReference type="SAM" id="Phobius"/>
    </source>
</evidence>
<feature type="transmembrane region" description="Helical" evidence="1">
    <location>
        <begin position="31"/>
        <end position="50"/>
    </location>
</feature>
<organism evidence="2 4">
    <name type="scientific">Echinococcus multilocularis</name>
    <name type="common">Fox tapeworm</name>
    <dbReference type="NCBI Taxonomy" id="6211"/>
    <lineage>
        <taxon>Eukaryota</taxon>
        <taxon>Metazoa</taxon>
        <taxon>Spiralia</taxon>
        <taxon>Lophotrochozoa</taxon>
        <taxon>Platyhelminthes</taxon>
        <taxon>Cestoda</taxon>
        <taxon>Eucestoda</taxon>
        <taxon>Cyclophyllidea</taxon>
        <taxon>Taeniidae</taxon>
        <taxon>Echinococcus</taxon>
    </lineage>
</organism>
<name>U6HH38_ECHMU</name>
<protein>
    <submittedName>
        <fullName evidence="2">Uncharacterized protein</fullName>
    </submittedName>
</protein>
<accession>U6HH38</accession>
<dbReference type="EMBL" id="LN902849">
    <property type="protein sequence ID" value="CDS36493.1"/>
    <property type="molecule type" value="Genomic_DNA"/>
</dbReference>
<proteinExistence type="predicted"/>
<evidence type="ECO:0000313" key="4">
    <source>
        <dbReference type="Proteomes" id="UP000017246"/>
    </source>
</evidence>